<reference evidence="4" key="1">
    <citation type="submission" date="2016-05" db="EMBL/GenBank/DDBJ databases">
        <authorList>
            <person name="Naeem Raeece"/>
        </authorList>
    </citation>
    <scope>NUCLEOTIDE SEQUENCE [LARGE SCALE GENOMIC DNA]</scope>
</reference>
<evidence type="ECO:0000313" key="4">
    <source>
        <dbReference type="Proteomes" id="UP000078546"/>
    </source>
</evidence>
<gene>
    <name evidence="3" type="ORF">POVCU1_076770</name>
</gene>
<dbReference type="Pfam" id="PF05795">
    <property type="entry name" value="Plasmodium_Vir"/>
    <property type="match status" value="1"/>
</dbReference>
<evidence type="ECO:0000256" key="1">
    <source>
        <dbReference type="SAM" id="Coils"/>
    </source>
</evidence>
<keyword evidence="2" id="KW-1133">Transmembrane helix</keyword>
<dbReference type="EMBL" id="FLQV01003405">
    <property type="protein sequence ID" value="SBT02429.1"/>
    <property type="molecule type" value="Genomic_DNA"/>
</dbReference>
<dbReference type="AlphaFoldDB" id="A0A1A8XAZ1"/>
<feature type="coiled-coil region" evidence="1">
    <location>
        <begin position="56"/>
        <end position="83"/>
    </location>
</feature>
<accession>A0A1A8XAZ1</accession>
<evidence type="ECO:0000256" key="2">
    <source>
        <dbReference type="SAM" id="Phobius"/>
    </source>
</evidence>
<proteinExistence type="predicted"/>
<sequence>MDVTETNICELPSEKYYNDFGKVKITDKFKRFCDSNESLHSGENLLVKYPELKDFCYKLSSNLECLKEKNENLELNKRCTYLNLWLQDYVINTIESKSAIICIAFLQSVWSNVINSLDDSIKNSCAIKWPQVSIDYRVKWKKIYDYNKNFKTVECTFQNKEYCNKECKENCGESCKENYCKYILDIFNLHNEFAHVCNETNNQRCPDFWNEFHENYSSTSHIVSKCKDIYDKLGFYKVKMPLDIEGEKKYVEQYESTYIFSFFEKLIGYSIKYYLSKTMHYSRYIVLPIILILLFYFFMKKLSFFGSKIAPKADDMRKMWRNVQGVTNPATLLNPMKPPGGGNKIGLPYMPK</sequence>
<protein>
    <submittedName>
        <fullName evidence="3">PIR Superfamily Protein</fullName>
    </submittedName>
</protein>
<organism evidence="3 4">
    <name type="scientific">Plasmodium ovale curtisi</name>
    <dbReference type="NCBI Taxonomy" id="864141"/>
    <lineage>
        <taxon>Eukaryota</taxon>
        <taxon>Sar</taxon>
        <taxon>Alveolata</taxon>
        <taxon>Apicomplexa</taxon>
        <taxon>Aconoidasida</taxon>
        <taxon>Haemosporida</taxon>
        <taxon>Plasmodiidae</taxon>
        <taxon>Plasmodium</taxon>
        <taxon>Plasmodium (Plasmodium)</taxon>
    </lineage>
</organism>
<feature type="transmembrane region" description="Helical" evidence="2">
    <location>
        <begin position="281"/>
        <end position="299"/>
    </location>
</feature>
<keyword evidence="2" id="KW-0472">Membrane</keyword>
<name>A0A1A8XAZ1_PLAOA</name>
<dbReference type="InterPro" id="IPR008780">
    <property type="entry name" value="Plasmodium_Vir"/>
</dbReference>
<dbReference type="Proteomes" id="UP000078546">
    <property type="component" value="Unassembled WGS sequence"/>
</dbReference>
<keyword evidence="2" id="KW-0812">Transmembrane</keyword>
<keyword evidence="1" id="KW-0175">Coiled coil</keyword>
<evidence type="ECO:0000313" key="3">
    <source>
        <dbReference type="EMBL" id="SBT02429.1"/>
    </source>
</evidence>